<feature type="domain" description="Helix-turn-helix" evidence="1">
    <location>
        <begin position="165"/>
        <end position="221"/>
    </location>
</feature>
<dbReference type="EMBL" id="CAUEEQ010003397">
    <property type="protein sequence ID" value="CAJ0925161.1"/>
    <property type="molecule type" value="Genomic_DNA"/>
</dbReference>
<evidence type="ECO:0000313" key="2">
    <source>
        <dbReference type="EMBL" id="CAJ0925161.1"/>
    </source>
</evidence>
<dbReference type="PANTHER" id="PTHR21301:SF13">
    <property type="match status" value="1"/>
</dbReference>
<proteinExistence type="predicted"/>
<dbReference type="PANTHER" id="PTHR21301">
    <property type="entry name" value="REVERSE TRANSCRIPTASE"/>
    <property type="match status" value="1"/>
</dbReference>
<protein>
    <recommendedName>
        <fullName evidence="1">Helix-turn-helix domain-containing protein</fullName>
    </recommendedName>
</protein>
<name>A0ABN9KV14_9NEOB</name>
<keyword evidence="3" id="KW-1185">Reference proteome</keyword>
<dbReference type="InterPro" id="IPR058912">
    <property type="entry name" value="HTH_animal"/>
</dbReference>
<organism evidence="2 3">
    <name type="scientific">Ranitomeya imitator</name>
    <name type="common">mimic poison frog</name>
    <dbReference type="NCBI Taxonomy" id="111125"/>
    <lineage>
        <taxon>Eukaryota</taxon>
        <taxon>Metazoa</taxon>
        <taxon>Chordata</taxon>
        <taxon>Craniata</taxon>
        <taxon>Vertebrata</taxon>
        <taxon>Euteleostomi</taxon>
        <taxon>Amphibia</taxon>
        <taxon>Batrachia</taxon>
        <taxon>Anura</taxon>
        <taxon>Neobatrachia</taxon>
        <taxon>Hyloidea</taxon>
        <taxon>Dendrobatidae</taxon>
        <taxon>Dendrobatinae</taxon>
        <taxon>Ranitomeya</taxon>
    </lineage>
</organism>
<dbReference type="Proteomes" id="UP001176940">
    <property type="component" value="Unassembled WGS sequence"/>
</dbReference>
<sequence length="431" mass="48771">MRAEMLDTDGAEMLDTDGAEMQDTDGAEMLDTDGAEMLDTDGDRDAGHRWGRDAGQRCWTDGQRCWTQMGAEMLDTDGAEMLDTLGSCLTLATEYEFVIHPYTQVLNLELQICSSQGQLIQHSTKSIDISLHTLAKSKFIFKPKKTRWYPGCTLCASTPPSTNALLHFSSSHPPKLKRSIPVGQFLRMHRICSDEGAFHKQAADLTRRFKNRGYRHADINKGYSRALHSDRPSLLVGRPKKPSKSTDSAPRYITKFNSNWSAINNIFKRHWPILLADRVLSSQITPYPLITWRKSPTLGDVLSKEFFFFNSAGDKSYRIVHHITCNTEAIVYFALCPCNRIYIGMTTRPFKVRVQEHIRDINNSAKCSDPTLLKSIPRHFFEAHNSSPKGLNFSGGNIKQRLLQKETRWMVTLNTLSPSGLNEAISFKSFL</sequence>
<evidence type="ECO:0000259" key="1">
    <source>
        <dbReference type="Pfam" id="PF26215"/>
    </source>
</evidence>
<evidence type="ECO:0000313" key="3">
    <source>
        <dbReference type="Proteomes" id="UP001176940"/>
    </source>
</evidence>
<reference evidence="2" key="1">
    <citation type="submission" date="2023-07" db="EMBL/GenBank/DDBJ databases">
        <authorList>
            <person name="Stuckert A."/>
        </authorList>
    </citation>
    <scope>NUCLEOTIDE SEQUENCE</scope>
</reference>
<dbReference type="Pfam" id="PF26215">
    <property type="entry name" value="HTH_animal"/>
    <property type="match status" value="1"/>
</dbReference>
<gene>
    <name evidence="2" type="ORF">RIMI_LOCUS2436178</name>
</gene>
<accession>A0ABN9KV14</accession>
<comment type="caution">
    <text evidence="2">The sequence shown here is derived from an EMBL/GenBank/DDBJ whole genome shotgun (WGS) entry which is preliminary data.</text>
</comment>